<keyword evidence="5 10" id="KW-0547">Nucleotide-binding</keyword>
<dbReference type="SUPFAM" id="SSF116726">
    <property type="entry name" value="TrkA C-terminal domain-like"/>
    <property type="match status" value="1"/>
</dbReference>
<reference evidence="14 15" key="1">
    <citation type="submission" date="2020-07" db="EMBL/GenBank/DDBJ databases">
        <authorList>
            <person name="Feng X."/>
        </authorList>
    </citation>
    <scope>NUCLEOTIDE SEQUENCE [LARGE SCALE GENOMIC DNA]</scope>
    <source>
        <strain evidence="14 15">JCM23202</strain>
    </source>
</reference>
<evidence type="ECO:0000256" key="3">
    <source>
        <dbReference type="ARBA" id="ARBA00022598"/>
    </source>
</evidence>
<evidence type="ECO:0000256" key="11">
    <source>
        <dbReference type="SAM" id="MobiDB-lite"/>
    </source>
</evidence>
<evidence type="ECO:0000313" key="15">
    <source>
        <dbReference type="Proteomes" id="UP000526501"/>
    </source>
</evidence>
<dbReference type="Gene3D" id="3.40.50.20">
    <property type="match status" value="1"/>
</dbReference>
<evidence type="ECO:0000256" key="1">
    <source>
        <dbReference type="ARBA" id="ARBA00001936"/>
    </source>
</evidence>
<keyword evidence="6 10" id="KW-0067">ATP-binding</keyword>
<dbReference type="PROSITE" id="PS51202">
    <property type="entry name" value="RCK_C"/>
    <property type="match status" value="1"/>
</dbReference>
<organism evidence="14 15">
    <name type="scientific">Pelagicoccus albus</name>
    <dbReference type="NCBI Taxonomy" id="415222"/>
    <lineage>
        <taxon>Bacteria</taxon>
        <taxon>Pseudomonadati</taxon>
        <taxon>Verrucomicrobiota</taxon>
        <taxon>Opitutia</taxon>
        <taxon>Puniceicoccales</taxon>
        <taxon>Pelagicoccaceae</taxon>
        <taxon>Pelagicoccus</taxon>
    </lineage>
</organism>
<dbReference type="Proteomes" id="UP000526501">
    <property type="component" value="Unassembled WGS sequence"/>
</dbReference>
<keyword evidence="3 14" id="KW-0436">Ligase</keyword>
<keyword evidence="14" id="KW-0689">Ribosomal protein</keyword>
<dbReference type="GO" id="GO:0009432">
    <property type="term" value="P:SOS response"/>
    <property type="evidence" value="ECO:0007669"/>
    <property type="project" value="TreeGrafter"/>
</dbReference>
<dbReference type="NCBIfam" id="TIGR00768">
    <property type="entry name" value="rimK_fam"/>
    <property type="match status" value="1"/>
</dbReference>
<name>A0A7X1E7J1_9BACT</name>
<evidence type="ECO:0000256" key="5">
    <source>
        <dbReference type="ARBA" id="ARBA00022741"/>
    </source>
</evidence>
<dbReference type="GO" id="GO:0018169">
    <property type="term" value="F:ribosomal S6-glutamic acid ligase activity"/>
    <property type="evidence" value="ECO:0007669"/>
    <property type="project" value="TreeGrafter"/>
</dbReference>
<dbReference type="PANTHER" id="PTHR21621">
    <property type="entry name" value="RIBOSOMAL PROTEIN S6 MODIFICATION PROTEIN"/>
    <property type="match status" value="1"/>
</dbReference>
<dbReference type="GO" id="GO:0005840">
    <property type="term" value="C:ribosome"/>
    <property type="evidence" value="ECO:0007669"/>
    <property type="project" value="UniProtKB-KW"/>
</dbReference>
<evidence type="ECO:0000256" key="2">
    <source>
        <dbReference type="ARBA" id="ARBA00001946"/>
    </source>
</evidence>
<evidence type="ECO:0000256" key="8">
    <source>
        <dbReference type="ARBA" id="ARBA00022917"/>
    </source>
</evidence>
<keyword evidence="14" id="KW-0687">Ribonucleoprotein</keyword>
<dbReference type="RefSeq" id="WP_185659626.1">
    <property type="nucleotide sequence ID" value="NZ_CAWPOO010000006.1"/>
</dbReference>
<keyword evidence="8" id="KW-0648">Protein biosynthesis</keyword>
<keyword evidence="7" id="KW-0460">Magnesium</keyword>
<evidence type="ECO:0000256" key="7">
    <source>
        <dbReference type="ARBA" id="ARBA00022842"/>
    </source>
</evidence>
<evidence type="ECO:0000256" key="4">
    <source>
        <dbReference type="ARBA" id="ARBA00022723"/>
    </source>
</evidence>
<dbReference type="EC" id="6.3.2.-" evidence="14"/>
<dbReference type="Gene3D" id="3.30.1490.20">
    <property type="entry name" value="ATP-grasp fold, A domain"/>
    <property type="match status" value="1"/>
</dbReference>
<dbReference type="InterPro" id="IPR013815">
    <property type="entry name" value="ATP_grasp_subdomain_1"/>
</dbReference>
<dbReference type="InterPro" id="IPR011761">
    <property type="entry name" value="ATP-grasp"/>
</dbReference>
<keyword evidence="15" id="KW-1185">Reference proteome</keyword>
<proteinExistence type="predicted"/>
<comment type="cofactor">
    <cofactor evidence="2">
        <name>Mg(2+)</name>
        <dbReference type="ChEBI" id="CHEBI:18420"/>
    </cofactor>
</comment>
<dbReference type="Gene3D" id="3.30.70.1450">
    <property type="entry name" value="Regulator of K+ conductance, C-terminal domain"/>
    <property type="match status" value="1"/>
</dbReference>
<evidence type="ECO:0000259" key="12">
    <source>
        <dbReference type="PROSITE" id="PS50975"/>
    </source>
</evidence>
<dbReference type="Gene3D" id="3.30.470.20">
    <property type="entry name" value="ATP-grasp fold, B domain"/>
    <property type="match status" value="1"/>
</dbReference>
<dbReference type="InterPro" id="IPR006037">
    <property type="entry name" value="RCK_C"/>
</dbReference>
<evidence type="ECO:0000313" key="14">
    <source>
        <dbReference type="EMBL" id="MBC2605329.1"/>
    </source>
</evidence>
<dbReference type="InterPro" id="IPR013651">
    <property type="entry name" value="ATP-grasp_RimK-type"/>
</dbReference>
<dbReference type="PROSITE" id="PS50975">
    <property type="entry name" value="ATP_GRASP"/>
    <property type="match status" value="1"/>
</dbReference>
<sequence>MKIAILSRGPRLYSTSRLREAAEKRGHKVKVLDTLKFAMYIESGQPDLTYGGKALSHYDAVIPRIGTSITFFGSAVVRQFEQMGTYCLNTADAILASRDKLASMQELSSHNVGIAETAFVRNPNDILKAIQAMGGAPVVIKLLQGTQGIGVILAETNKVAEAIIETLSAVKQNVLVQKFVSESKGRDIRAFVVGDRVVAAMRRTAAGQEFRSNVHRGGNTQTVTLDPEYERTAVKAAQILNLHVAGVDMLEGANGPVIMEVNSSPGLEGIEGATGIDIAGEIIEYLEQQIKFGNFDVRERLALTKGYSVTEFSVEKNSEIAGKTIADSGLRDRDIVVLRLVRGTEHIANPKFSRVIEEGDSLLCYGLKAALQGVLPNLVKTKRRKKKSSLTSKATKRPESPSE</sequence>
<dbReference type="InterPro" id="IPR036721">
    <property type="entry name" value="RCK_C_sf"/>
</dbReference>
<dbReference type="GO" id="GO:0046872">
    <property type="term" value="F:metal ion binding"/>
    <property type="evidence" value="ECO:0007669"/>
    <property type="project" value="UniProtKB-KW"/>
</dbReference>
<feature type="region of interest" description="Disordered" evidence="11">
    <location>
        <begin position="382"/>
        <end position="403"/>
    </location>
</feature>
<evidence type="ECO:0000259" key="13">
    <source>
        <dbReference type="PROSITE" id="PS51202"/>
    </source>
</evidence>
<dbReference type="Pfam" id="PF08443">
    <property type="entry name" value="RimK"/>
    <property type="match status" value="1"/>
</dbReference>
<evidence type="ECO:0000256" key="10">
    <source>
        <dbReference type="PROSITE-ProRule" id="PRU00409"/>
    </source>
</evidence>
<keyword evidence="9" id="KW-0464">Manganese</keyword>
<feature type="domain" description="ATP-grasp" evidence="12">
    <location>
        <begin position="104"/>
        <end position="287"/>
    </location>
</feature>
<dbReference type="GO" id="GO:0005524">
    <property type="term" value="F:ATP binding"/>
    <property type="evidence" value="ECO:0007669"/>
    <property type="project" value="UniProtKB-UniRule"/>
</dbReference>
<dbReference type="Pfam" id="PF02080">
    <property type="entry name" value="TrkA_C"/>
    <property type="match status" value="1"/>
</dbReference>
<dbReference type="SUPFAM" id="SSF56059">
    <property type="entry name" value="Glutathione synthetase ATP-binding domain-like"/>
    <property type="match status" value="1"/>
</dbReference>
<keyword evidence="4" id="KW-0479">Metal-binding</keyword>
<evidence type="ECO:0000256" key="9">
    <source>
        <dbReference type="ARBA" id="ARBA00023211"/>
    </source>
</evidence>
<dbReference type="GO" id="GO:0005737">
    <property type="term" value="C:cytoplasm"/>
    <property type="evidence" value="ECO:0007669"/>
    <property type="project" value="TreeGrafter"/>
</dbReference>
<comment type="cofactor">
    <cofactor evidence="1">
        <name>Mn(2+)</name>
        <dbReference type="ChEBI" id="CHEBI:29035"/>
    </cofactor>
</comment>
<gene>
    <name evidence="14" type="primary">rimK</name>
    <name evidence="14" type="ORF">H5P27_04650</name>
</gene>
<dbReference type="InterPro" id="IPR004666">
    <property type="entry name" value="Rp_bS6_RimK/Lys_biosynth_LsyX"/>
</dbReference>
<feature type="domain" description="RCK C-terminal" evidence="13">
    <location>
        <begin position="296"/>
        <end position="380"/>
    </location>
</feature>
<dbReference type="FunFam" id="3.30.470.20:FF:000058">
    <property type="entry name" value="Alpha-aminoadipate--LysW ligase LysX protein"/>
    <property type="match status" value="1"/>
</dbReference>
<dbReference type="GO" id="GO:0008324">
    <property type="term" value="F:monoatomic cation transmembrane transporter activity"/>
    <property type="evidence" value="ECO:0007669"/>
    <property type="project" value="InterPro"/>
</dbReference>
<dbReference type="EMBL" id="JACHVC010000006">
    <property type="protein sequence ID" value="MBC2605329.1"/>
    <property type="molecule type" value="Genomic_DNA"/>
</dbReference>
<accession>A0A7X1E7J1</accession>
<dbReference type="InterPro" id="IPR041107">
    <property type="entry name" value="Rimk_N"/>
</dbReference>
<dbReference type="NCBIfam" id="NF007764">
    <property type="entry name" value="PRK10446.1"/>
    <property type="match status" value="1"/>
</dbReference>
<protein>
    <submittedName>
        <fullName evidence="14">30S ribosomal protein S6--L-glutamate ligase</fullName>
        <ecNumber evidence="14">6.3.2.-</ecNumber>
    </submittedName>
</protein>
<dbReference type="GO" id="GO:0006412">
    <property type="term" value="P:translation"/>
    <property type="evidence" value="ECO:0007669"/>
    <property type="project" value="UniProtKB-KW"/>
</dbReference>
<evidence type="ECO:0000256" key="6">
    <source>
        <dbReference type="ARBA" id="ARBA00022840"/>
    </source>
</evidence>
<dbReference type="PANTHER" id="PTHR21621:SF0">
    <property type="entry name" value="BETA-CITRYLGLUTAMATE SYNTHASE B-RELATED"/>
    <property type="match status" value="1"/>
</dbReference>
<comment type="caution">
    <text evidence="14">The sequence shown here is derived from an EMBL/GenBank/DDBJ whole genome shotgun (WGS) entry which is preliminary data.</text>
</comment>
<dbReference type="GO" id="GO:0006813">
    <property type="term" value="P:potassium ion transport"/>
    <property type="evidence" value="ECO:0007669"/>
    <property type="project" value="InterPro"/>
</dbReference>
<dbReference type="AlphaFoldDB" id="A0A7X1E7J1"/>
<dbReference type="Pfam" id="PF18030">
    <property type="entry name" value="Rimk_N"/>
    <property type="match status" value="1"/>
</dbReference>